<evidence type="ECO:0000256" key="1">
    <source>
        <dbReference type="SAM" id="Phobius"/>
    </source>
</evidence>
<dbReference type="EMBL" id="BAABBF010000006">
    <property type="protein sequence ID" value="GAA3717945.1"/>
    <property type="molecule type" value="Genomic_DNA"/>
</dbReference>
<evidence type="ECO:0008006" key="4">
    <source>
        <dbReference type="Google" id="ProtNLM"/>
    </source>
</evidence>
<gene>
    <name evidence="2" type="ORF">GCM10022268_27980</name>
</gene>
<feature type="transmembrane region" description="Helical" evidence="1">
    <location>
        <begin position="41"/>
        <end position="70"/>
    </location>
</feature>
<dbReference type="RefSeq" id="WP_344694013.1">
    <property type="nucleotide sequence ID" value="NZ_BAABBF010000006.1"/>
</dbReference>
<accession>A0ABP7EFW7</accession>
<organism evidence="2 3">
    <name type="scientific">Sphingomonas cynarae</name>
    <dbReference type="NCBI Taxonomy" id="930197"/>
    <lineage>
        <taxon>Bacteria</taxon>
        <taxon>Pseudomonadati</taxon>
        <taxon>Pseudomonadota</taxon>
        <taxon>Alphaproteobacteria</taxon>
        <taxon>Sphingomonadales</taxon>
        <taxon>Sphingomonadaceae</taxon>
        <taxon>Sphingomonas</taxon>
    </lineage>
</organism>
<proteinExistence type="predicted"/>
<comment type="caution">
    <text evidence="2">The sequence shown here is derived from an EMBL/GenBank/DDBJ whole genome shotgun (WGS) entry which is preliminary data.</text>
</comment>
<evidence type="ECO:0000313" key="3">
    <source>
        <dbReference type="Proteomes" id="UP001500523"/>
    </source>
</evidence>
<sequence length="314" mass="33391">MNVRKWLRISVELAIMIGAIVAIDVKWAGGTAFAAVNPNPLWLPVLVMALAYGSGVGLIAAGVATCYWIAMPHAGMALDDNPFHYLLSRSLPPLMWVAASVAIGELTYVRLRRIASLERLHARAMDDLTAATGAFRLASENAHALNIRIAMDEVGVGRAIEAAAGLFDTDRTRVPAVLARLIAMDAQAEDFTVYTPVGGRWRAFVQGPAAADRPDQLPQPLADAVLAVAQALIINDPAHGALLAETGVFALPVRDARGGGCGILMFHHLPPERFSRRGIIDLDAVAGRLGMLMTAIGVAEHHPRLQIAITSNAA</sequence>
<dbReference type="Proteomes" id="UP001500523">
    <property type="component" value="Unassembled WGS sequence"/>
</dbReference>
<keyword evidence="1" id="KW-1133">Transmembrane helix</keyword>
<feature type="transmembrane region" description="Helical" evidence="1">
    <location>
        <begin position="6"/>
        <end position="29"/>
    </location>
</feature>
<name>A0ABP7EFW7_9SPHN</name>
<keyword evidence="1" id="KW-0472">Membrane</keyword>
<keyword evidence="3" id="KW-1185">Reference proteome</keyword>
<keyword evidence="1" id="KW-0812">Transmembrane</keyword>
<evidence type="ECO:0000313" key="2">
    <source>
        <dbReference type="EMBL" id="GAA3717945.1"/>
    </source>
</evidence>
<reference evidence="3" key="1">
    <citation type="journal article" date="2019" name="Int. J. Syst. Evol. Microbiol.">
        <title>The Global Catalogue of Microorganisms (GCM) 10K type strain sequencing project: providing services to taxonomists for standard genome sequencing and annotation.</title>
        <authorList>
            <consortium name="The Broad Institute Genomics Platform"/>
            <consortium name="The Broad Institute Genome Sequencing Center for Infectious Disease"/>
            <person name="Wu L."/>
            <person name="Ma J."/>
        </authorList>
    </citation>
    <scope>NUCLEOTIDE SEQUENCE [LARGE SCALE GENOMIC DNA]</scope>
    <source>
        <strain evidence="3">JCM 17498</strain>
    </source>
</reference>
<protein>
    <recommendedName>
        <fullName evidence="4">GAF domain-containing protein</fullName>
    </recommendedName>
</protein>